<evidence type="ECO:0000313" key="2">
    <source>
        <dbReference type="Proteomes" id="UP000298340"/>
    </source>
</evidence>
<protein>
    <submittedName>
        <fullName evidence="1">Uncharacterized protein</fullName>
    </submittedName>
</protein>
<comment type="caution">
    <text evidence="1">The sequence shown here is derived from an EMBL/GenBank/DDBJ whole genome shotgun (WGS) entry which is preliminary data.</text>
</comment>
<dbReference type="EMBL" id="QWDN01000009">
    <property type="protein sequence ID" value="TEB42382.1"/>
    <property type="molecule type" value="Genomic_DNA"/>
</dbReference>
<dbReference type="AlphaFoldDB" id="A0A4Y7U9E5"/>
<accession>A0A4Y7U9E5</accession>
<proteinExistence type="predicted"/>
<organism evidence="1 2">
    <name type="scientific">Flavobacterium circumlabens</name>
    <dbReference type="NCBI Taxonomy" id="2133765"/>
    <lineage>
        <taxon>Bacteria</taxon>
        <taxon>Pseudomonadati</taxon>
        <taxon>Bacteroidota</taxon>
        <taxon>Flavobacteriia</taxon>
        <taxon>Flavobacteriales</taxon>
        <taxon>Flavobacteriaceae</taxon>
        <taxon>Flavobacterium</taxon>
    </lineage>
</organism>
<name>A0A4Y7U9E5_9FLAO</name>
<reference evidence="1 2" key="1">
    <citation type="journal article" date="2018" name="Syst. Appl. Microbiol.">
        <title>Flavobacterium circumlabens sp. nov. and Flavobacterium cupreum sp. nov., two psychrotrophic species isolated from Antarctic environmental samples.</title>
        <authorList>
            <person name="Kralova S."/>
            <person name="Busse H.J."/>
            <person name="Svec P."/>
            <person name="Maslanova I."/>
            <person name="Stankova E."/>
            <person name="Bartak M."/>
            <person name="Sedlacek I."/>
        </authorList>
    </citation>
    <scope>NUCLEOTIDE SEQUENCE [LARGE SCALE GENOMIC DNA]</scope>
    <source>
        <strain evidence="1 2">CCM 8828</strain>
    </source>
</reference>
<gene>
    <name evidence="1" type="ORF">D0809_21035</name>
</gene>
<sequence length="59" mass="7084">MSIGMKIQQCSFSEEQEVKVKNNNFLTGYTYEKGLYDRLIWEYEEITSKNGKRVTLKKW</sequence>
<dbReference type="Proteomes" id="UP000298340">
    <property type="component" value="Unassembled WGS sequence"/>
</dbReference>
<evidence type="ECO:0000313" key="1">
    <source>
        <dbReference type="EMBL" id="TEB42382.1"/>
    </source>
</evidence>